<feature type="domain" description="ATPase dynein-related AAA" evidence="3">
    <location>
        <begin position="17"/>
        <end position="104"/>
    </location>
</feature>
<dbReference type="GO" id="GO:0000055">
    <property type="term" value="P:ribosomal large subunit export from nucleus"/>
    <property type="evidence" value="ECO:0007669"/>
    <property type="project" value="TreeGrafter"/>
</dbReference>
<name>A0A9P0GZ78_DIABA</name>
<keyword evidence="2" id="KW-0067">ATP-binding</keyword>
<dbReference type="SUPFAM" id="SSF52540">
    <property type="entry name" value="P-loop containing nucleoside triphosphate hydrolases"/>
    <property type="match status" value="2"/>
</dbReference>
<dbReference type="GO" id="GO:0016887">
    <property type="term" value="F:ATP hydrolysis activity"/>
    <property type="evidence" value="ECO:0007669"/>
    <property type="project" value="InterPro"/>
</dbReference>
<feature type="non-terminal residue" evidence="5">
    <location>
        <position position="1"/>
    </location>
</feature>
<dbReference type="Gene3D" id="3.40.50.300">
    <property type="entry name" value="P-loop containing nucleotide triphosphate hydrolases"/>
    <property type="match status" value="2"/>
</dbReference>
<dbReference type="Pfam" id="PF07728">
    <property type="entry name" value="AAA_5"/>
    <property type="match status" value="1"/>
</dbReference>
<dbReference type="PANTHER" id="PTHR48103">
    <property type="entry name" value="MIDASIN-RELATED"/>
    <property type="match status" value="1"/>
</dbReference>
<evidence type="ECO:0000259" key="4">
    <source>
        <dbReference type="Pfam" id="PF17867"/>
    </source>
</evidence>
<dbReference type="GO" id="GO:0005634">
    <property type="term" value="C:nucleus"/>
    <property type="evidence" value="ECO:0007669"/>
    <property type="project" value="TreeGrafter"/>
</dbReference>
<gene>
    <name evidence="5" type="ORF">DIABBA_LOCUS6936</name>
</gene>
<dbReference type="GO" id="GO:0000027">
    <property type="term" value="P:ribosomal large subunit assembly"/>
    <property type="evidence" value="ECO:0007669"/>
    <property type="project" value="TreeGrafter"/>
</dbReference>
<evidence type="ECO:0000313" key="5">
    <source>
        <dbReference type="EMBL" id="CAH1278834.1"/>
    </source>
</evidence>
<accession>A0A9P0GZ78</accession>
<organism evidence="5 6">
    <name type="scientific">Diabrotica balteata</name>
    <name type="common">Banded cucumber beetle</name>
    <dbReference type="NCBI Taxonomy" id="107213"/>
    <lineage>
        <taxon>Eukaryota</taxon>
        <taxon>Metazoa</taxon>
        <taxon>Ecdysozoa</taxon>
        <taxon>Arthropoda</taxon>
        <taxon>Hexapoda</taxon>
        <taxon>Insecta</taxon>
        <taxon>Pterygota</taxon>
        <taxon>Neoptera</taxon>
        <taxon>Endopterygota</taxon>
        <taxon>Coleoptera</taxon>
        <taxon>Polyphaga</taxon>
        <taxon>Cucujiformia</taxon>
        <taxon>Chrysomeloidea</taxon>
        <taxon>Chrysomelidae</taxon>
        <taxon>Galerucinae</taxon>
        <taxon>Diabroticina</taxon>
        <taxon>Diabroticites</taxon>
        <taxon>Diabrotica</taxon>
    </lineage>
</organism>
<dbReference type="InterPro" id="IPR027417">
    <property type="entry name" value="P-loop_NTPase"/>
</dbReference>
<proteinExistence type="predicted"/>
<evidence type="ECO:0000313" key="6">
    <source>
        <dbReference type="Proteomes" id="UP001153709"/>
    </source>
</evidence>
<feature type="domain" description="Midasin AAA lid" evidence="4">
    <location>
        <begin position="116"/>
        <end position="216"/>
    </location>
</feature>
<keyword evidence="1" id="KW-0547">Nucleotide-binding</keyword>
<dbReference type="InterPro" id="IPR040848">
    <property type="entry name" value="AAA_lid_7"/>
</dbReference>
<dbReference type="Pfam" id="PF17867">
    <property type="entry name" value="AAA_lid_7"/>
    <property type="match status" value="1"/>
</dbReference>
<dbReference type="PANTHER" id="PTHR48103:SF2">
    <property type="entry name" value="MIDASIN"/>
    <property type="match status" value="1"/>
</dbReference>
<evidence type="ECO:0000256" key="1">
    <source>
        <dbReference type="ARBA" id="ARBA00022741"/>
    </source>
</evidence>
<dbReference type="GO" id="GO:0030687">
    <property type="term" value="C:preribosome, large subunit precursor"/>
    <property type="evidence" value="ECO:0007669"/>
    <property type="project" value="TreeGrafter"/>
</dbReference>
<dbReference type="InterPro" id="IPR011704">
    <property type="entry name" value="ATPase_dyneun-rel_AAA"/>
</dbReference>
<dbReference type="OrthoDB" id="422220at2759"/>
<dbReference type="AlphaFoldDB" id="A0A9P0GZ78"/>
<dbReference type="Proteomes" id="UP001153709">
    <property type="component" value="Chromosome 4"/>
</dbReference>
<sequence>DISDLFGADLPVEGGTGGQFSWKDGPLLQALKDGSWILLDELNLASQSVLEGLNACLDHRGEIFIPELGKTFYVKPGTRFFGCQNPLKQGGSRRGLPQSFLNRFIQVYVNSLTDKDLHFILKNQFNNISADLLLNMVEFNSRMVEQLESHTFGHKGAPWECNLRDLTRWCEAIIYQHNISDIYHPQNVVSLIYSDRMRTLADKNKVQEIFSQVFGCEVGGTGPVAYVTNDRVYFGDVFIERNQVHVDSNVLKQDKTCLVLRSQLDVLRSLAYCVNLNWMAILVGTTGSGKSSVVKTLASLSGKTLKTLPVTSAMDTTDILGGFEQCPNFQPQ</sequence>
<dbReference type="EMBL" id="OU898279">
    <property type="protein sequence ID" value="CAH1278834.1"/>
    <property type="molecule type" value="Genomic_DNA"/>
</dbReference>
<protein>
    <recommendedName>
        <fullName evidence="7">Midasin</fullName>
    </recommendedName>
</protein>
<evidence type="ECO:0000256" key="2">
    <source>
        <dbReference type="ARBA" id="ARBA00022840"/>
    </source>
</evidence>
<reference evidence="5" key="1">
    <citation type="submission" date="2022-01" db="EMBL/GenBank/DDBJ databases">
        <authorList>
            <person name="King R."/>
        </authorList>
    </citation>
    <scope>NUCLEOTIDE SEQUENCE</scope>
</reference>
<evidence type="ECO:0008006" key="7">
    <source>
        <dbReference type="Google" id="ProtNLM"/>
    </source>
</evidence>
<dbReference type="GO" id="GO:0005524">
    <property type="term" value="F:ATP binding"/>
    <property type="evidence" value="ECO:0007669"/>
    <property type="project" value="UniProtKB-KW"/>
</dbReference>
<evidence type="ECO:0000259" key="3">
    <source>
        <dbReference type="Pfam" id="PF07728"/>
    </source>
</evidence>
<keyword evidence="6" id="KW-1185">Reference proteome</keyword>